<protein>
    <submittedName>
        <fullName evidence="2">Uncharacterized protein</fullName>
    </submittedName>
</protein>
<feature type="compositionally biased region" description="Polar residues" evidence="1">
    <location>
        <begin position="20"/>
        <end position="37"/>
    </location>
</feature>
<reference evidence="2 3" key="1">
    <citation type="journal article" date="2018" name="Nat. Ecol. Evol.">
        <title>Pezizomycetes genomes reveal the molecular basis of ectomycorrhizal truffle lifestyle.</title>
        <authorList>
            <person name="Murat C."/>
            <person name="Payen T."/>
            <person name="Noel B."/>
            <person name="Kuo A."/>
            <person name="Morin E."/>
            <person name="Chen J."/>
            <person name="Kohler A."/>
            <person name="Krizsan K."/>
            <person name="Balestrini R."/>
            <person name="Da Silva C."/>
            <person name="Montanini B."/>
            <person name="Hainaut M."/>
            <person name="Levati E."/>
            <person name="Barry K.W."/>
            <person name="Belfiori B."/>
            <person name="Cichocki N."/>
            <person name="Clum A."/>
            <person name="Dockter R.B."/>
            <person name="Fauchery L."/>
            <person name="Guy J."/>
            <person name="Iotti M."/>
            <person name="Le Tacon F."/>
            <person name="Lindquist E.A."/>
            <person name="Lipzen A."/>
            <person name="Malagnac F."/>
            <person name="Mello A."/>
            <person name="Molinier V."/>
            <person name="Miyauchi S."/>
            <person name="Poulain J."/>
            <person name="Riccioni C."/>
            <person name="Rubini A."/>
            <person name="Sitrit Y."/>
            <person name="Splivallo R."/>
            <person name="Traeger S."/>
            <person name="Wang M."/>
            <person name="Zifcakova L."/>
            <person name="Wipf D."/>
            <person name="Zambonelli A."/>
            <person name="Paolocci F."/>
            <person name="Nowrousian M."/>
            <person name="Ottonello S."/>
            <person name="Baldrian P."/>
            <person name="Spatafora J.W."/>
            <person name="Henrissat B."/>
            <person name="Nagy L.G."/>
            <person name="Aury J.M."/>
            <person name="Wincker P."/>
            <person name="Grigoriev I.V."/>
            <person name="Bonfante P."/>
            <person name="Martin F.M."/>
        </authorList>
    </citation>
    <scope>NUCLEOTIDE SEQUENCE [LARGE SCALE GENOMIC DNA]</scope>
    <source>
        <strain evidence="2 3">120613-1</strain>
    </source>
</reference>
<proteinExistence type="predicted"/>
<feature type="compositionally biased region" description="Polar residues" evidence="1">
    <location>
        <begin position="60"/>
        <end position="69"/>
    </location>
</feature>
<evidence type="ECO:0000313" key="2">
    <source>
        <dbReference type="EMBL" id="RPA94319.1"/>
    </source>
</evidence>
<feature type="region of interest" description="Disordered" evidence="1">
    <location>
        <begin position="14"/>
        <end position="72"/>
    </location>
</feature>
<organism evidence="2 3">
    <name type="scientific">Choiromyces venosus 120613-1</name>
    <dbReference type="NCBI Taxonomy" id="1336337"/>
    <lineage>
        <taxon>Eukaryota</taxon>
        <taxon>Fungi</taxon>
        <taxon>Dikarya</taxon>
        <taxon>Ascomycota</taxon>
        <taxon>Pezizomycotina</taxon>
        <taxon>Pezizomycetes</taxon>
        <taxon>Pezizales</taxon>
        <taxon>Tuberaceae</taxon>
        <taxon>Choiromyces</taxon>
    </lineage>
</organism>
<evidence type="ECO:0000256" key="1">
    <source>
        <dbReference type="SAM" id="MobiDB-lite"/>
    </source>
</evidence>
<name>A0A3N4J7R1_9PEZI</name>
<dbReference type="OrthoDB" id="5373826at2759"/>
<sequence length="146" mass="15734">MSYHLAASAPAIDAPVIGPTHTSTSHADSTRSSNSDGDSTEETPLLSALTPFDPQLDGFQINTNDNVSLKSGDLESGSLAQVEEDVGVGTRLSSIFGRFWRWILKIFRCCGHVANSITDNEPEGDDNVEEERGYGVGYEATDQRRG</sequence>
<dbReference type="Proteomes" id="UP000276215">
    <property type="component" value="Unassembled WGS sequence"/>
</dbReference>
<gene>
    <name evidence="2" type="ORF">L873DRAFT_1792997</name>
</gene>
<keyword evidence="3" id="KW-1185">Reference proteome</keyword>
<dbReference type="AlphaFoldDB" id="A0A3N4J7R1"/>
<accession>A0A3N4J7R1</accession>
<dbReference type="EMBL" id="ML120438">
    <property type="protein sequence ID" value="RPA94319.1"/>
    <property type="molecule type" value="Genomic_DNA"/>
</dbReference>
<feature type="region of interest" description="Disordered" evidence="1">
    <location>
        <begin position="121"/>
        <end position="146"/>
    </location>
</feature>
<evidence type="ECO:0000313" key="3">
    <source>
        <dbReference type="Proteomes" id="UP000276215"/>
    </source>
</evidence>